<name>A0A0F9LRK0_9ZZZZ</name>
<comment type="caution">
    <text evidence="2">The sequence shown here is derived from an EMBL/GenBank/DDBJ whole genome shotgun (WGS) entry which is preliminary data.</text>
</comment>
<organism evidence="2">
    <name type="scientific">marine sediment metagenome</name>
    <dbReference type="NCBI Taxonomy" id="412755"/>
    <lineage>
        <taxon>unclassified sequences</taxon>
        <taxon>metagenomes</taxon>
        <taxon>ecological metagenomes</taxon>
    </lineage>
</organism>
<sequence>MGLFLATAQAFIIMMGVSLGVMVLTLGFTIFWVRREVKDKIYAFFVEPNNQISRELIKTNGTMKISAKDGGDYILAPSKTKWSKWPPGLPSWAQEIVPTLFYTRNNPEPFDPEKARSILTAQSLRHITDEGMLRATWRDAHEAAGDNIGGSKWTLRLAVVNSIIIVSLIVVVGFMYKMLSSAASSINELLNIVKGL</sequence>
<accession>A0A0F9LRK0</accession>
<keyword evidence="1" id="KW-0472">Membrane</keyword>
<keyword evidence="1" id="KW-1133">Transmembrane helix</keyword>
<feature type="transmembrane region" description="Helical" evidence="1">
    <location>
        <begin position="157"/>
        <end position="176"/>
    </location>
</feature>
<proteinExistence type="predicted"/>
<dbReference type="AlphaFoldDB" id="A0A0F9LRK0"/>
<reference evidence="2" key="1">
    <citation type="journal article" date="2015" name="Nature">
        <title>Complex archaea that bridge the gap between prokaryotes and eukaryotes.</title>
        <authorList>
            <person name="Spang A."/>
            <person name="Saw J.H."/>
            <person name="Jorgensen S.L."/>
            <person name="Zaremba-Niedzwiedzka K."/>
            <person name="Martijn J."/>
            <person name="Lind A.E."/>
            <person name="van Eijk R."/>
            <person name="Schleper C."/>
            <person name="Guy L."/>
            <person name="Ettema T.J."/>
        </authorList>
    </citation>
    <scope>NUCLEOTIDE SEQUENCE</scope>
</reference>
<keyword evidence="1" id="KW-0812">Transmembrane</keyword>
<gene>
    <name evidence="2" type="ORF">LCGC14_1182480</name>
</gene>
<protein>
    <submittedName>
        <fullName evidence="2">Uncharacterized protein</fullName>
    </submittedName>
</protein>
<evidence type="ECO:0000313" key="2">
    <source>
        <dbReference type="EMBL" id="KKM96008.1"/>
    </source>
</evidence>
<feature type="transmembrane region" description="Helical" evidence="1">
    <location>
        <begin position="12"/>
        <end position="33"/>
    </location>
</feature>
<dbReference type="EMBL" id="LAZR01005935">
    <property type="protein sequence ID" value="KKM96008.1"/>
    <property type="molecule type" value="Genomic_DNA"/>
</dbReference>
<evidence type="ECO:0000256" key="1">
    <source>
        <dbReference type="SAM" id="Phobius"/>
    </source>
</evidence>